<keyword evidence="1" id="KW-0732">Signal</keyword>
<dbReference type="EMBL" id="WIXP02000010">
    <property type="protein sequence ID" value="KAF6204255.1"/>
    <property type="molecule type" value="Genomic_DNA"/>
</dbReference>
<keyword evidence="5" id="KW-1185">Reference proteome</keyword>
<dbReference type="AlphaFoldDB" id="A0A6A4J6B5"/>
<organism evidence="4 5">
    <name type="scientific">Apolygus lucorum</name>
    <name type="common">Small green plant bug</name>
    <name type="synonym">Lygocoris lucorum</name>
    <dbReference type="NCBI Taxonomy" id="248454"/>
    <lineage>
        <taxon>Eukaryota</taxon>
        <taxon>Metazoa</taxon>
        <taxon>Ecdysozoa</taxon>
        <taxon>Arthropoda</taxon>
        <taxon>Hexapoda</taxon>
        <taxon>Insecta</taxon>
        <taxon>Pterygota</taxon>
        <taxon>Neoptera</taxon>
        <taxon>Paraneoptera</taxon>
        <taxon>Hemiptera</taxon>
        <taxon>Heteroptera</taxon>
        <taxon>Panheteroptera</taxon>
        <taxon>Cimicomorpha</taxon>
        <taxon>Miridae</taxon>
        <taxon>Mirini</taxon>
        <taxon>Apolygus</taxon>
    </lineage>
</organism>
<evidence type="ECO:0000313" key="5">
    <source>
        <dbReference type="Proteomes" id="UP000466442"/>
    </source>
</evidence>
<dbReference type="Gene3D" id="3.15.10.30">
    <property type="entry name" value="Haemolymph juvenile hormone binding protein"/>
    <property type="match status" value="1"/>
</dbReference>
<dbReference type="FunFam" id="3.15.10.30:FF:000001">
    <property type="entry name" value="Takeout-like protein 1"/>
    <property type="match status" value="1"/>
</dbReference>
<dbReference type="InterPro" id="IPR010562">
    <property type="entry name" value="Haemolymph_juvenile_hormone-bd"/>
</dbReference>
<protein>
    <recommendedName>
        <fullName evidence="6">Circadian clock-controlled protein</fullName>
    </recommendedName>
</protein>
<evidence type="ECO:0000256" key="3">
    <source>
        <dbReference type="ARBA" id="ARBA00060902"/>
    </source>
</evidence>
<comment type="similarity">
    <text evidence="3">Belongs to the TO family.</text>
</comment>
<evidence type="ECO:0000256" key="1">
    <source>
        <dbReference type="ARBA" id="ARBA00022729"/>
    </source>
</evidence>
<dbReference type="PANTHER" id="PTHR11008:SF14">
    <property type="entry name" value="CIRCADIAN CLOCK-CONTROLLED PROTEIN-LIKE PROTEIN"/>
    <property type="match status" value="1"/>
</dbReference>
<accession>A0A6A4J6B5</accession>
<dbReference type="GO" id="GO:0007623">
    <property type="term" value="P:circadian rhythm"/>
    <property type="evidence" value="ECO:0007669"/>
    <property type="project" value="UniProtKB-ARBA"/>
</dbReference>
<dbReference type="Pfam" id="PF06585">
    <property type="entry name" value="JHBP"/>
    <property type="match status" value="1"/>
</dbReference>
<dbReference type="OrthoDB" id="8191090at2759"/>
<evidence type="ECO:0000256" key="2">
    <source>
        <dbReference type="ARBA" id="ARBA00023108"/>
    </source>
</evidence>
<keyword evidence="2" id="KW-0090">Biological rhythms</keyword>
<proteinExistence type="inferred from homology"/>
<comment type="caution">
    <text evidence="4">The sequence shown here is derived from an EMBL/GenBank/DDBJ whole genome shotgun (WGS) entry which is preliminary data.</text>
</comment>
<name>A0A6A4J6B5_APOLU</name>
<evidence type="ECO:0008006" key="6">
    <source>
        <dbReference type="Google" id="ProtNLM"/>
    </source>
</evidence>
<dbReference type="PANTHER" id="PTHR11008">
    <property type="entry name" value="PROTEIN TAKEOUT-LIKE PROTEIN"/>
    <property type="match status" value="1"/>
</dbReference>
<dbReference type="GO" id="GO:0005615">
    <property type="term" value="C:extracellular space"/>
    <property type="evidence" value="ECO:0007669"/>
    <property type="project" value="TreeGrafter"/>
</dbReference>
<dbReference type="Proteomes" id="UP000466442">
    <property type="component" value="Unassembled WGS sequence"/>
</dbReference>
<dbReference type="SMART" id="SM00700">
    <property type="entry name" value="JHBP"/>
    <property type="match status" value="1"/>
</dbReference>
<evidence type="ECO:0000313" key="4">
    <source>
        <dbReference type="EMBL" id="KAF6204255.1"/>
    </source>
</evidence>
<dbReference type="InterPro" id="IPR038606">
    <property type="entry name" value="To_sf"/>
</dbReference>
<gene>
    <name evidence="4" type="ORF">GE061_002595</name>
</gene>
<reference evidence="4" key="1">
    <citation type="journal article" date="2021" name="Mol. Ecol. Resour.">
        <title>Apolygus lucorum genome provides insights into omnivorousness and mesophyll feeding.</title>
        <authorList>
            <person name="Liu Y."/>
            <person name="Liu H."/>
            <person name="Wang H."/>
            <person name="Huang T."/>
            <person name="Liu B."/>
            <person name="Yang B."/>
            <person name="Yin L."/>
            <person name="Li B."/>
            <person name="Zhang Y."/>
            <person name="Zhang S."/>
            <person name="Jiang F."/>
            <person name="Zhang X."/>
            <person name="Ren Y."/>
            <person name="Wang B."/>
            <person name="Wang S."/>
            <person name="Lu Y."/>
            <person name="Wu K."/>
            <person name="Fan W."/>
            <person name="Wang G."/>
        </authorList>
    </citation>
    <scope>NUCLEOTIDE SEQUENCE</scope>
    <source>
        <strain evidence="4">12Hb</strain>
    </source>
</reference>
<sequence>MPKESPQQWFKTWKCSRQNISKLIRLRTGIEMTARFLICATLVIAVIAKKLPASFPQCKRNDPNFDKCVINAVEVVRPQLIKGIPKIRVPAADPFVIPELNINRDQPNLKIKANLKNIVAKGGSAFKIQRLKTDLNKLTLEAQIILPKIQVTCDYDVDGRLLVVPLKGRGIFKGNFTNIVVDIKGAGEMVKSKKGTEYVQIKTIKLKLKMGTESVKFKNTDNNANNDLIATTAANFVNQNRDQVFEIVTPIAEETAEAIAKQIGNPIFRAIPFSEIVVD</sequence>